<accession>A0A1G6A3T1</accession>
<feature type="domain" description="RNA polymerase sigma-70 region 2" evidence="1">
    <location>
        <begin position="19"/>
        <end position="51"/>
    </location>
</feature>
<evidence type="ECO:0000259" key="1">
    <source>
        <dbReference type="Pfam" id="PF04542"/>
    </source>
</evidence>
<dbReference type="SUPFAM" id="SSF88946">
    <property type="entry name" value="Sigma2 domain of RNA polymerase sigma factors"/>
    <property type="match status" value="1"/>
</dbReference>
<proteinExistence type="predicted"/>
<organism evidence="2 3">
    <name type="scientific">Eubacterium oxidoreducens</name>
    <dbReference type="NCBI Taxonomy" id="1732"/>
    <lineage>
        <taxon>Bacteria</taxon>
        <taxon>Bacillati</taxon>
        <taxon>Bacillota</taxon>
        <taxon>Clostridia</taxon>
        <taxon>Eubacteriales</taxon>
        <taxon>Eubacteriaceae</taxon>
        <taxon>Eubacterium</taxon>
    </lineage>
</organism>
<sequence length="66" mass="7991">MGEIKKQMDDAKQREYKDLYEAYYRHAYAAARQIINQHEECEDIVQESFLRCNSDFMAGCDQCRWF</sequence>
<name>A0A1G6A3T1_EUBOX</name>
<dbReference type="Pfam" id="PF04542">
    <property type="entry name" value="Sigma70_r2"/>
    <property type="match status" value="1"/>
</dbReference>
<gene>
    <name evidence="2" type="ORF">SAMN02910417_00225</name>
</gene>
<dbReference type="Gene3D" id="1.10.1740.10">
    <property type="match status" value="1"/>
</dbReference>
<dbReference type="InterPro" id="IPR013325">
    <property type="entry name" value="RNA_pol_sigma_r2"/>
</dbReference>
<dbReference type="EMBL" id="FMXR01000004">
    <property type="protein sequence ID" value="SDB03045.1"/>
    <property type="molecule type" value="Genomic_DNA"/>
</dbReference>
<dbReference type="RefSeq" id="WP_176762229.1">
    <property type="nucleotide sequence ID" value="NZ_FMXR01000004.1"/>
</dbReference>
<dbReference type="Proteomes" id="UP000199228">
    <property type="component" value="Unassembled WGS sequence"/>
</dbReference>
<dbReference type="InterPro" id="IPR007627">
    <property type="entry name" value="RNA_pol_sigma70_r2"/>
</dbReference>
<dbReference type="AlphaFoldDB" id="A0A1G6A3T1"/>
<evidence type="ECO:0000313" key="3">
    <source>
        <dbReference type="Proteomes" id="UP000199228"/>
    </source>
</evidence>
<keyword evidence="3" id="KW-1185">Reference proteome</keyword>
<evidence type="ECO:0000313" key="2">
    <source>
        <dbReference type="EMBL" id="SDB03045.1"/>
    </source>
</evidence>
<dbReference type="GO" id="GO:0003700">
    <property type="term" value="F:DNA-binding transcription factor activity"/>
    <property type="evidence" value="ECO:0007669"/>
    <property type="project" value="InterPro"/>
</dbReference>
<dbReference type="GO" id="GO:0006352">
    <property type="term" value="P:DNA-templated transcription initiation"/>
    <property type="evidence" value="ECO:0007669"/>
    <property type="project" value="InterPro"/>
</dbReference>
<reference evidence="2 3" key="1">
    <citation type="submission" date="2016-10" db="EMBL/GenBank/DDBJ databases">
        <authorList>
            <person name="de Groot N.N."/>
        </authorList>
    </citation>
    <scope>NUCLEOTIDE SEQUENCE [LARGE SCALE GENOMIC DNA]</scope>
    <source>
        <strain evidence="2 3">DSM 3217</strain>
    </source>
</reference>
<protein>
    <submittedName>
        <fullName evidence="2">Sigma-70 region 2</fullName>
    </submittedName>
</protein>